<keyword evidence="6" id="KW-1185">Reference proteome</keyword>
<reference evidence="5 6" key="1">
    <citation type="submission" date="2020-03" db="EMBL/GenBank/DDBJ databases">
        <title>Genomic Encyclopedia of Type Strains, Phase IV (KMG-IV): sequencing the most valuable type-strain genomes for metagenomic binning, comparative biology and taxonomic classification.</title>
        <authorList>
            <person name="Goeker M."/>
        </authorList>
    </citation>
    <scope>NUCLEOTIDE SEQUENCE [LARGE SCALE GENOMIC DNA]</scope>
    <source>
        <strain evidence="5 6">DSM 29762</strain>
    </source>
</reference>
<keyword evidence="2 5" id="KW-0689">Ribosomal protein</keyword>
<evidence type="ECO:0000256" key="3">
    <source>
        <dbReference type="ARBA" id="ARBA00023274"/>
    </source>
</evidence>
<protein>
    <submittedName>
        <fullName evidence="5">30S ribosomal protein S31</fullName>
    </submittedName>
</protein>
<name>A0A846QUR1_9FLAO</name>
<accession>A0A846QUR1</accession>
<comment type="similarity">
    <text evidence="1">Belongs to the bacterial ribosomal protein bTHX family.</text>
</comment>
<sequence length="42" mass="4875">MGKGDRKTRKGKIANKSYGVRRPGHIKRKPTLEEKIRVDKKI</sequence>
<dbReference type="Proteomes" id="UP000590442">
    <property type="component" value="Unassembled WGS sequence"/>
</dbReference>
<dbReference type="InterPro" id="IPR030826">
    <property type="entry name" value="Ribosomal_bTHX/bTHXc/bTHXm"/>
</dbReference>
<dbReference type="RefSeq" id="WP_167961715.1">
    <property type="nucleotide sequence ID" value="NZ_JAATJJ010000001.1"/>
</dbReference>
<evidence type="ECO:0000313" key="5">
    <source>
        <dbReference type="EMBL" id="NJB70690.1"/>
    </source>
</evidence>
<proteinExistence type="inferred from homology"/>
<feature type="compositionally biased region" description="Basic residues" evidence="4">
    <location>
        <begin position="1"/>
        <end position="13"/>
    </location>
</feature>
<comment type="caution">
    <text evidence="5">The sequence shown here is derived from an EMBL/GenBank/DDBJ whole genome shotgun (WGS) entry which is preliminary data.</text>
</comment>
<dbReference type="GO" id="GO:1990904">
    <property type="term" value="C:ribonucleoprotein complex"/>
    <property type="evidence" value="ECO:0007669"/>
    <property type="project" value="UniProtKB-KW"/>
</dbReference>
<dbReference type="NCBIfam" id="TIGR04560">
    <property type="entry name" value="ribo_THX"/>
    <property type="match status" value="1"/>
</dbReference>
<evidence type="ECO:0000313" key="6">
    <source>
        <dbReference type="Proteomes" id="UP000590442"/>
    </source>
</evidence>
<evidence type="ECO:0000256" key="2">
    <source>
        <dbReference type="ARBA" id="ARBA00022980"/>
    </source>
</evidence>
<evidence type="ECO:0000256" key="4">
    <source>
        <dbReference type="SAM" id="MobiDB-lite"/>
    </source>
</evidence>
<dbReference type="EMBL" id="JAATJJ010000001">
    <property type="protein sequence ID" value="NJB70690.1"/>
    <property type="molecule type" value="Genomic_DNA"/>
</dbReference>
<evidence type="ECO:0000256" key="1">
    <source>
        <dbReference type="ARBA" id="ARBA00010834"/>
    </source>
</evidence>
<gene>
    <name evidence="5" type="ORF">GGR42_001152</name>
</gene>
<dbReference type="AlphaFoldDB" id="A0A846QUR1"/>
<dbReference type="GO" id="GO:0005840">
    <property type="term" value="C:ribosome"/>
    <property type="evidence" value="ECO:0007669"/>
    <property type="project" value="UniProtKB-KW"/>
</dbReference>
<organism evidence="5 6">
    <name type="scientific">Saonia flava</name>
    <dbReference type="NCBI Taxonomy" id="523696"/>
    <lineage>
        <taxon>Bacteria</taxon>
        <taxon>Pseudomonadati</taxon>
        <taxon>Bacteroidota</taxon>
        <taxon>Flavobacteriia</taxon>
        <taxon>Flavobacteriales</taxon>
        <taxon>Flavobacteriaceae</taxon>
        <taxon>Saonia</taxon>
    </lineage>
</organism>
<keyword evidence="3" id="KW-0687">Ribonucleoprotein</keyword>
<feature type="region of interest" description="Disordered" evidence="4">
    <location>
        <begin position="1"/>
        <end position="24"/>
    </location>
</feature>